<protein>
    <submittedName>
        <fullName evidence="1">Uncharacterized protein</fullName>
    </submittedName>
</protein>
<evidence type="ECO:0000313" key="2">
    <source>
        <dbReference type="Proteomes" id="UP001143856"/>
    </source>
</evidence>
<proteinExistence type="predicted"/>
<comment type="caution">
    <text evidence="1">The sequence shown here is derived from an EMBL/GenBank/DDBJ whole genome shotgun (WGS) entry which is preliminary data.</text>
</comment>
<dbReference type="EMBL" id="JAPDGR010005630">
    <property type="protein sequence ID" value="KAJ2965389.1"/>
    <property type="molecule type" value="Genomic_DNA"/>
</dbReference>
<dbReference type="Proteomes" id="UP001143856">
    <property type="component" value="Unassembled WGS sequence"/>
</dbReference>
<keyword evidence="2" id="KW-1185">Reference proteome</keyword>
<evidence type="ECO:0000313" key="1">
    <source>
        <dbReference type="EMBL" id="KAJ2965389.1"/>
    </source>
</evidence>
<organism evidence="1 2">
    <name type="scientific">Xylaria curta</name>
    <dbReference type="NCBI Taxonomy" id="42375"/>
    <lineage>
        <taxon>Eukaryota</taxon>
        <taxon>Fungi</taxon>
        <taxon>Dikarya</taxon>
        <taxon>Ascomycota</taxon>
        <taxon>Pezizomycotina</taxon>
        <taxon>Sordariomycetes</taxon>
        <taxon>Xylariomycetidae</taxon>
        <taxon>Xylariales</taxon>
        <taxon>Xylariaceae</taxon>
        <taxon>Xylaria</taxon>
    </lineage>
</organism>
<accession>A0ACC1MFF2</accession>
<sequence length="306" mass="34468">MLNPEAVRQFVQLRVDPEQMKDSLRHFTSFAHLAGTEGDYALAMDVHNSFQKNNFDQVAVDEFYVYLNYPKKDGRVIEILSSDRKRALWSAKLEENEVGGETAGRQTYSFHGHSKAGDVQGPLIYANYGSRSDFKKLADKGIDTKGAIALVRYHGTQGNLALKVKAAEMAGFAGCIVYSDPADDGFIKGNPLRRDGWESKEENPRMKVDQTKGLVSIPSLPIAWRDAQVLLQHIEGFGDPCPGSWRGGVPDVKWWSGNASSPVVRLKNEQDDNEKQKIWNIYAKIEGVEQAQLRHRYHARGRARFW</sequence>
<reference evidence="1" key="1">
    <citation type="submission" date="2022-10" db="EMBL/GenBank/DDBJ databases">
        <title>Genome Sequence of Xylaria curta.</title>
        <authorList>
            <person name="Buettner E."/>
        </authorList>
    </citation>
    <scope>NUCLEOTIDE SEQUENCE</scope>
    <source>
        <strain evidence="1">Babe10</strain>
    </source>
</reference>
<gene>
    <name evidence="1" type="ORF">NUW58_g10894</name>
</gene>
<name>A0ACC1MFF2_9PEZI</name>